<evidence type="ECO:0000259" key="2">
    <source>
        <dbReference type="SMART" id="SM00014"/>
    </source>
</evidence>
<feature type="domain" description="Phosphatidic acid phosphatase type 2/haloperoxidase" evidence="2">
    <location>
        <begin position="65"/>
        <end position="181"/>
    </location>
</feature>
<dbReference type="EMBL" id="QKTW01000027">
    <property type="protein sequence ID" value="PZF71094.1"/>
    <property type="molecule type" value="Genomic_DNA"/>
</dbReference>
<keyword evidence="1" id="KW-1133">Transmembrane helix</keyword>
<dbReference type="InterPro" id="IPR000326">
    <property type="entry name" value="PAP2/HPO"/>
</dbReference>
<dbReference type="Proteomes" id="UP000248745">
    <property type="component" value="Unassembled WGS sequence"/>
</dbReference>
<dbReference type="InterPro" id="IPR036938">
    <property type="entry name" value="PAP2/HPO_sf"/>
</dbReference>
<dbReference type="SMART" id="SM00014">
    <property type="entry name" value="acidPPc"/>
    <property type="match status" value="1"/>
</dbReference>
<dbReference type="Gene3D" id="1.20.144.10">
    <property type="entry name" value="Phosphatidic acid phosphatase type 2/haloperoxidase"/>
    <property type="match status" value="1"/>
</dbReference>
<feature type="transmembrane region" description="Helical" evidence="1">
    <location>
        <begin position="45"/>
        <end position="75"/>
    </location>
</feature>
<dbReference type="AlphaFoldDB" id="A0A2W2AT04"/>
<dbReference type="SUPFAM" id="SSF48317">
    <property type="entry name" value="Acid phosphatase/Vanadium-dependent haloperoxidase"/>
    <property type="match status" value="1"/>
</dbReference>
<keyword evidence="1" id="KW-0812">Transmembrane</keyword>
<evidence type="ECO:0000256" key="1">
    <source>
        <dbReference type="SAM" id="Phobius"/>
    </source>
</evidence>
<gene>
    <name evidence="3" type="ORF">DN068_20565</name>
</gene>
<evidence type="ECO:0000313" key="3">
    <source>
        <dbReference type="EMBL" id="PZF71094.1"/>
    </source>
</evidence>
<proteinExistence type="predicted"/>
<dbReference type="OrthoDB" id="9789113at2"/>
<evidence type="ECO:0000313" key="4">
    <source>
        <dbReference type="Proteomes" id="UP000248745"/>
    </source>
</evidence>
<feature type="transmembrane region" description="Helical" evidence="1">
    <location>
        <begin position="166"/>
        <end position="185"/>
    </location>
</feature>
<feature type="transmembrane region" description="Helical" evidence="1">
    <location>
        <begin position="139"/>
        <end position="160"/>
    </location>
</feature>
<organism evidence="3 4">
    <name type="scientific">Taibaiella soli</name>
    <dbReference type="NCBI Taxonomy" id="1649169"/>
    <lineage>
        <taxon>Bacteria</taxon>
        <taxon>Pseudomonadati</taxon>
        <taxon>Bacteroidota</taxon>
        <taxon>Chitinophagia</taxon>
        <taxon>Chitinophagales</taxon>
        <taxon>Chitinophagaceae</taxon>
        <taxon>Taibaiella</taxon>
    </lineage>
</organism>
<dbReference type="PANTHER" id="PTHR14969">
    <property type="entry name" value="SPHINGOSINE-1-PHOSPHATE PHOSPHOHYDROLASE"/>
    <property type="match status" value="1"/>
</dbReference>
<keyword evidence="1" id="KW-0472">Membrane</keyword>
<dbReference type="PANTHER" id="PTHR14969:SF13">
    <property type="entry name" value="AT30094P"/>
    <property type="match status" value="1"/>
</dbReference>
<name>A0A2W2AT04_9BACT</name>
<accession>A0A2W2AT04</accession>
<dbReference type="Pfam" id="PF01569">
    <property type="entry name" value="PAP2"/>
    <property type="match status" value="1"/>
</dbReference>
<protein>
    <submittedName>
        <fullName evidence="3">Phosphatase PAP2 family protein</fullName>
    </submittedName>
</protein>
<comment type="caution">
    <text evidence="3">The sequence shown here is derived from an EMBL/GenBank/DDBJ whole genome shotgun (WGS) entry which is preliminary data.</text>
</comment>
<reference evidence="3 4" key="1">
    <citation type="submission" date="2018-06" db="EMBL/GenBank/DDBJ databases">
        <title>Mucibacter soli gen. nov., sp. nov., a new member of the family Chitinophagaceae producing mucin.</title>
        <authorList>
            <person name="Kim M.-K."/>
            <person name="Park S."/>
            <person name="Kim T.-S."/>
            <person name="Joung Y."/>
            <person name="Han J.-H."/>
            <person name="Kim S.B."/>
        </authorList>
    </citation>
    <scope>NUCLEOTIDE SEQUENCE [LARGE SCALE GENOMIC DNA]</scope>
    <source>
        <strain evidence="3 4">R1-15</strain>
    </source>
</reference>
<sequence>MLQELRDNIVYLDYEIWYYVNTVWHNNVLDAIVPYFRNQYTWAPLYLFLLIFTIRNFGWRGVIWCLGFLLTFGLADHISAGMIKPYFHRLRPCNNPYLQQVVHIIVPCGSGYSFPSSHASNHFSLGVFGAITLGKLRKWVWWIALLWAFVVSYSQVYVGVHFPLDVTVGAILGTCIGIITGRMYNRYFDLSQPDRFFSRARVSRKDA</sequence>
<dbReference type="RefSeq" id="WP_111000829.1">
    <property type="nucleotide sequence ID" value="NZ_QKTW01000027.1"/>
</dbReference>
<keyword evidence="4" id="KW-1185">Reference proteome</keyword>